<proteinExistence type="predicted"/>
<evidence type="ECO:0000313" key="2">
    <source>
        <dbReference type="Proteomes" id="UP001500724"/>
    </source>
</evidence>
<organism evidence="1 2">
    <name type="scientific">Streptomyces thermocarboxydovorans</name>
    <dbReference type="NCBI Taxonomy" id="59298"/>
    <lineage>
        <taxon>Bacteria</taxon>
        <taxon>Bacillati</taxon>
        <taxon>Actinomycetota</taxon>
        <taxon>Actinomycetes</taxon>
        <taxon>Kitasatosporales</taxon>
        <taxon>Streptomycetaceae</taxon>
        <taxon>Streptomyces</taxon>
    </lineage>
</organism>
<dbReference type="RefSeq" id="WP_343998323.1">
    <property type="nucleotide sequence ID" value="NZ_BAAAGU010000009.1"/>
</dbReference>
<reference evidence="2" key="1">
    <citation type="journal article" date="2019" name="Int. J. Syst. Evol. Microbiol.">
        <title>The Global Catalogue of Microorganisms (GCM) 10K type strain sequencing project: providing services to taxonomists for standard genome sequencing and annotation.</title>
        <authorList>
            <consortium name="The Broad Institute Genomics Platform"/>
            <consortium name="The Broad Institute Genome Sequencing Center for Infectious Disease"/>
            <person name="Wu L."/>
            <person name="Ma J."/>
        </authorList>
    </citation>
    <scope>NUCLEOTIDE SEQUENCE [LARGE SCALE GENOMIC DNA]</scope>
    <source>
        <strain evidence="2">JCM 10367</strain>
    </source>
</reference>
<dbReference type="Proteomes" id="UP001500724">
    <property type="component" value="Unassembled WGS sequence"/>
</dbReference>
<dbReference type="EMBL" id="BAAAGU010000009">
    <property type="protein sequence ID" value="GAA0637399.1"/>
    <property type="molecule type" value="Genomic_DNA"/>
</dbReference>
<evidence type="ECO:0000313" key="1">
    <source>
        <dbReference type="EMBL" id="GAA0637399.1"/>
    </source>
</evidence>
<name>A0ABP3SG81_9ACTN</name>
<protein>
    <submittedName>
        <fullName evidence="1">Uncharacterized protein</fullName>
    </submittedName>
</protein>
<sequence length="91" mass="10119">MDDLTALRVADARELIAAVDAADITSPDLPQRTALDLIARLKVTVDILARHAETQQRFIGDLRGQIRRLADEKAQVWTQLAELEEQAQQSA</sequence>
<keyword evidence="2" id="KW-1185">Reference proteome</keyword>
<accession>A0ABP3SG81</accession>
<gene>
    <name evidence="1" type="ORF">GCM10009535_12210</name>
</gene>
<comment type="caution">
    <text evidence="1">The sequence shown here is derived from an EMBL/GenBank/DDBJ whole genome shotgun (WGS) entry which is preliminary data.</text>
</comment>